<feature type="transmembrane region" description="Helical" evidence="1">
    <location>
        <begin position="35"/>
        <end position="55"/>
    </location>
</feature>
<evidence type="ECO:0000313" key="3">
    <source>
        <dbReference type="Proteomes" id="UP000194860"/>
    </source>
</evidence>
<accession>A0A243AJN1</accession>
<feature type="transmembrane region" description="Helical" evidence="1">
    <location>
        <begin position="6"/>
        <end position="28"/>
    </location>
</feature>
<protein>
    <submittedName>
        <fullName evidence="2">Uncharacterized protein</fullName>
    </submittedName>
</protein>
<reference evidence="2 3" key="1">
    <citation type="submission" date="2016-10" db="EMBL/GenBank/DDBJ databases">
        <title>Comparative genomics of Bacillus thuringiensis reveals a path to pathogens against multiple invertebrate hosts.</title>
        <authorList>
            <person name="Zheng J."/>
            <person name="Gao Q."/>
            <person name="Liu H."/>
            <person name="Peng D."/>
            <person name="Ruan L."/>
            <person name="Sun M."/>
        </authorList>
    </citation>
    <scope>NUCLEOTIDE SEQUENCE [LARGE SCALE GENOMIC DNA]</scope>
    <source>
        <strain evidence="2">BGSC 4BM1</strain>
    </source>
</reference>
<keyword evidence="1" id="KW-0812">Transmembrane</keyword>
<keyword evidence="1" id="KW-1133">Transmembrane helix</keyword>
<evidence type="ECO:0000256" key="1">
    <source>
        <dbReference type="SAM" id="Phobius"/>
    </source>
</evidence>
<dbReference type="AlphaFoldDB" id="A0A243AJN1"/>
<gene>
    <name evidence="2" type="ORF">BK732_11110</name>
</gene>
<sequence>MIFIYFPLILGFLAVLISFLVGKIRILVLKKDIGFFMFSLLVIIHSIVGFYNGNYFFTEDLKIYITLFMVFFLSRIVLGKGDDLLNILKITCIGTLGYSLVVIYIQK</sequence>
<dbReference type="EMBL" id="NFDG01000081">
    <property type="protein sequence ID" value="OTY21706.1"/>
    <property type="molecule type" value="Genomic_DNA"/>
</dbReference>
<name>A0A243AJN1_BACTU</name>
<proteinExistence type="predicted"/>
<keyword evidence="1" id="KW-0472">Membrane</keyword>
<feature type="transmembrane region" description="Helical" evidence="1">
    <location>
        <begin position="85"/>
        <end position="105"/>
    </location>
</feature>
<feature type="transmembrane region" description="Helical" evidence="1">
    <location>
        <begin position="61"/>
        <end position="78"/>
    </location>
</feature>
<comment type="caution">
    <text evidence="2">The sequence shown here is derived from an EMBL/GenBank/DDBJ whole genome shotgun (WGS) entry which is preliminary data.</text>
</comment>
<dbReference type="Proteomes" id="UP000194860">
    <property type="component" value="Unassembled WGS sequence"/>
</dbReference>
<evidence type="ECO:0000313" key="2">
    <source>
        <dbReference type="EMBL" id="OTY21706.1"/>
    </source>
</evidence>
<organism evidence="2 3">
    <name type="scientific">Bacillus thuringiensis serovar navarrensis</name>
    <dbReference type="NCBI Taxonomy" id="339658"/>
    <lineage>
        <taxon>Bacteria</taxon>
        <taxon>Bacillati</taxon>
        <taxon>Bacillota</taxon>
        <taxon>Bacilli</taxon>
        <taxon>Bacillales</taxon>
        <taxon>Bacillaceae</taxon>
        <taxon>Bacillus</taxon>
        <taxon>Bacillus cereus group</taxon>
    </lineage>
</organism>